<dbReference type="KEGG" id="bon:A361_17500"/>
<evidence type="ECO:0000313" key="3">
    <source>
        <dbReference type="Proteomes" id="UP000077856"/>
    </source>
</evidence>
<feature type="transmembrane region" description="Helical" evidence="1">
    <location>
        <begin position="74"/>
        <end position="93"/>
    </location>
</feature>
<keyword evidence="1" id="KW-0812">Transmembrane</keyword>
<reference evidence="2 3" key="1">
    <citation type="submission" date="2016-04" db="EMBL/GenBank/DDBJ databases">
        <title>Complete genome sequence of Bacillus oceanisediminis strain 2691.</title>
        <authorList>
            <person name="Jeong H."/>
            <person name="Kim H.J."/>
            <person name="Lee D.-W."/>
        </authorList>
    </citation>
    <scope>NUCLEOTIDE SEQUENCE [LARGE SCALE GENOMIC DNA]</scope>
    <source>
        <strain evidence="2 3">2691</strain>
    </source>
</reference>
<feature type="transmembrane region" description="Helical" evidence="1">
    <location>
        <begin position="49"/>
        <end position="67"/>
    </location>
</feature>
<dbReference type="Proteomes" id="UP000077856">
    <property type="component" value="Chromosome"/>
</dbReference>
<proteinExistence type="predicted"/>
<dbReference type="eggNOG" id="ENOG502ZM81">
    <property type="taxonomic scope" value="Bacteria"/>
</dbReference>
<dbReference type="STRING" id="1196031.A361_17500"/>
<organism evidence="2 3">
    <name type="scientific">Cytobacillus oceanisediminis 2691</name>
    <dbReference type="NCBI Taxonomy" id="1196031"/>
    <lineage>
        <taxon>Bacteria</taxon>
        <taxon>Bacillati</taxon>
        <taxon>Bacillota</taxon>
        <taxon>Bacilli</taxon>
        <taxon>Bacillales</taxon>
        <taxon>Bacillaceae</taxon>
        <taxon>Cytobacillus</taxon>
    </lineage>
</organism>
<gene>
    <name evidence="2" type="ORF">A361_17500</name>
</gene>
<accession>A0A160MCX1</accession>
<protein>
    <submittedName>
        <fullName evidence="2">Uncharacterized protein</fullName>
    </submittedName>
</protein>
<dbReference type="RefSeq" id="WP_009333615.1">
    <property type="nucleotide sequence ID" value="NZ_CP015506.1"/>
</dbReference>
<name>A0A160MCX1_9BACI</name>
<dbReference type="EMBL" id="CP015506">
    <property type="protein sequence ID" value="AND40869.1"/>
    <property type="molecule type" value="Genomic_DNA"/>
</dbReference>
<evidence type="ECO:0000313" key="2">
    <source>
        <dbReference type="EMBL" id="AND40869.1"/>
    </source>
</evidence>
<sequence>MIKNKKLFLTSIVLIVISMALNFPFPHENRLGNAGVMILNIPINSADGFHYTGIFILLLLLLGMVLLHRSLEKYHLRSFFAVIIIVSLLPPSLAEAYQKTLANGINAVSYIKDESQCKFVMIGEDTLQGTCELPFENYSNDEVSFTIGFYDTYLFEEDVKMLSLMNSGKPSNVKLLPNEAKVVRIEKEIDVSKIKNHVENGEAAYVSIIIKSGDKNRKL</sequence>
<dbReference type="AlphaFoldDB" id="A0A160MCX1"/>
<keyword evidence="1" id="KW-0472">Membrane</keyword>
<keyword evidence="1" id="KW-1133">Transmembrane helix</keyword>
<evidence type="ECO:0000256" key="1">
    <source>
        <dbReference type="SAM" id="Phobius"/>
    </source>
</evidence>